<keyword evidence="3" id="KW-1185">Reference proteome</keyword>
<evidence type="ECO:0000259" key="1">
    <source>
        <dbReference type="PROSITE" id="PS50003"/>
    </source>
</evidence>
<proteinExistence type="predicted"/>
<accession>A0A9W7XHZ0</accession>
<comment type="caution">
    <text evidence="2">The sequence shown here is derived from an EMBL/GenBank/DDBJ whole genome shotgun (WGS) entry which is preliminary data.</text>
</comment>
<dbReference type="Pfam" id="PF00169">
    <property type="entry name" value="PH"/>
    <property type="match status" value="1"/>
</dbReference>
<dbReference type="PANTHER" id="PTHR14336:SF8">
    <property type="entry name" value="PROTEIN OPY1"/>
    <property type="match status" value="1"/>
</dbReference>
<dbReference type="InterPro" id="IPR051707">
    <property type="entry name" value="PI-Interact_SigTrans_Reg"/>
</dbReference>
<evidence type="ECO:0000313" key="3">
    <source>
        <dbReference type="Proteomes" id="UP001145021"/>
    </source>
</evidence>
<gene>
    <name evidence="2" type="ORF">LPJ64_004640</name>
</gene>
<dbReference type="InterPro" id="IPR011993">
    <property type="entry name" value="PH-like_dom_sf"/>
</dbReference>
<dbReference type="EMBL" id="JANBOH010000238">
    <property type="protein sequence ID" value="KAJ1643607.1"/>
    <property type="molecule type" value="Genomic_DNA"/>
</dbReference>
<sequence>MSLRSSSSSSADIDALPLGKLSNITHQGWLYRYSTSSFLKSWKRRFFVISDERLYMFKENYHTCRHSAVIDLTSFRSVQQVTQPRKTKYGFILRTLRRPSVFEEPTDQPQEMFELELYAESEGSLNEWIGAISKVFVTMDLRSFQSPLSNFDALLQRASNMQPRTGGSILNRMEKSRANAIGHTASSSTLVSPSSAERLTLSPLNEFNM</sequence>
<dbReference type="SUPFAM" id="SSF50729">
    <property type="entry name" value="PH domain-like"/>
    <property type="match status" value="1"/>
</dbReference>
<name>A0A9W7XHZ0_9FUNG</name>
<dbReference type="InterPro" id="IPR001849">
    <property type="entry name" value="PH_domain"/>
</dbReference>
<feature type="domain" description="PH" evidence="1">
    <location>
        <begin position="23"/>
        <end position="137"/>
    </location>
</feature>
<evidence type="ECO:0000313" key="2">
    <source>
        <dbReference type="EMBL" id="KAJ1643607.1"/>
    </source>
</evidence>
<dbReference type="SMART" id="SM00233">
    <property type="entry name" value="PH"/>
    <property type="match status" value="1"/>
</dbReference>
<dbReference type="Gene3D" id="2.30.29.30">
    <property type="entry name" value="Pleckstrin-homology domain (PH domain)/Phosphotyrosine-binding domain (PTB)"/>
    <property type="match status" value="1"/>
</dbReference>
<dbReference type="Proteomes" id="UP001145021">
    <property type="component" value="Unassembled WGS sequence"/>
</dbReference>
<dbReference type="PROSITE" id="PS50003">
    <property type="entry name" value="PH_DOMAIN"/>
    <property type="match status" value="1"/>
</dbReference>
<protein>
    <recommendedName>
        <fullName evidence="1">PH domain-containing protein</fullName>
    </recommendedName>
</protein>
<organism evidence="2 3">
    <name type="scientific">Coemansia asiatica</name>
    <dbReference type="NCBI Taxonomy" id="1052880"/>
    <lineage>
        <taxon>Eukaryota</taxon>
        <taxon>Fungi</taxon>
        <taxon>Fungi incertae sedis</taxon>
        <taxon>Zoopagomycota</taxon>
        <taxon>Kickxellomycotina</taxon>
        <taxon>Kickxellomycetes</taxon>
        <taxon>Kickxellales</taxon>
        <taxon>Kickxellaceae</taxon>
        <taxon>Coemansia</taxon>
    </lineage>
</organism>
<dbReference type="AlphaFoldDB" id="A0A9W7XHZ0"/>
<reference evidence="2" key="1">
    <citation type="submission" date="2022-07" db="EMBL/GenBank/DDBJ databases">
        <title>Phylogenomic reconstructions and comparative analyses of Kickxellomycotina fungi.</title>
        <authorList>
            <person name="Reynolds N.K."/>
            <person name="Stajich J.E."/>
            <person name="Barry K."/>
            <person name="Grigoriev I.V."/>
            <person name="Crous P."/>
            <person name="Smith M.E."/>
        </authorList>
    </citation>
    <scope>NUCLEOTIDE SEQUENCE</scope>
    <source>
        <strain evidence="2">NBRC 105413</strain>
    </source>
</reference>
<dbReference type="PANTHER" id="PTHR14336">
    <property type="entry name" value="TANDEM PH DOMAIN CONTAINING PROTEIN"/>
    <property type="match status" value="1"/>
</dbReference>